<accession>A0A9Q3CEI1</accession>
<proteinExistence type="predicted"/>
<reference evidence="1" key="1">
    <citation type="submission" date="2021-03" db="EMBL/GenBank/DDBJ databases">
        <title>Draft genome sequence of rust myrtle Austropuccinia psidii MF-1, a brazilian biotype.</title>
        <authorList>
            <person name="Quecine M.C."/>
            <person name="Pachon D.M.R."/>
            <person name="Bonatelli M.L."/>
            <person name="Correr F.H."/>
            <person name="Franceschini L.M."/>
            <person name="Leite T.F."/>
            <person name="Margarido G.R.A."/>
            <person name="Almeida C.A."/>
            <person name="Ferrarezi J.A."/>
            <person name="Labate C.A."/>
        </authorList>
    </citation>
    <scope>NUCLEOTIDE SEQUENCE</scope>
    <source>
        <strain evidence="1">MF-1</strain>
    </source>
</reference>
<dbReference type="EMBL" id="AVOT02006462">
    <property type="protein sequence ID" value="MBW0481640.1"/>
    <property type="molecule type" value="Genomic_DNA"/>
</dbReference>
<dbReference type="AlphaFoldDB" id="A0A9Q3CEI1"/>
<comment type="caution">
    <text evidence="1">The sequence shown here is derived from an EMBL/GenBank/DDBJ whole genome shotgun (WGS) entry which is preliminary data.</text>
</comment>
<gene>
    <name evidence="1" type="ORF">O181_021355</name>
</gene>
<sequence length="70" mass="8151">MSKSIVQLISQKRNPRWSDLQLVSKCISLPFDDLNESQWNDQRASLDSSTLVYIGSDRLPFMRKLTLKDH</sequence>
<name>A0A9Q3CEI1_9BASI</name>
<protein>
    <submittedName>
        <fullName evidence="1">Uncharacterized protein</fullName>
    </submittedName>
</protein>
<evidence type="ECO:0000313" key="1">
    <source>
        <dbReference type="EMBL" id="MBW0481640.1"/>
    </source>
</evidence>
<dbReference type="Proteomes" id="UP000765509">
    <property type="component" value="Unassembled WGS sequence"/>
</dbReference>
<keyword evidence="2" id="KW-1185">Reference proteome</keyword>
<evidence type="ECO:0000313" key="2">
    <source>
        <dbReference type="Proteomes" id="UP000765509"/>
    </source>
</evidence>
<organism evidence="1 2">
    <name type="scientific">Austropuccinia psidii MF-1</name>
    <dbReference type="NCBI Taxonomy" id="1389203"/>
    <lineage>
        <taxon>Eukaryota</taxon>
        <taxon>Fungi</taxon>
        <taxon>Dikarya</taxon>
        <taxon>Basidiomycota</taxon>
        <taxon>Pucciniomycotina</taxon>
        <taxon>Pucciniomycetes</taxon>
        <taxon>Pucciniales</taxon>
        <taxon>Sphaerophragmiaceae</taxon>
        <taxon>Austropuccinia</taxon>
    </lineage>
</organism>